<evidence type="ECO:0000313" key="7">
    <source>
        <dbReference type="EMBL" id="MDX6849494.1"/>
    </source>
</evidence>
<dbReference type="Proteomes" id="UP001273505">
    <property type="component" value="Unassembled WGS sequence"/>
</dbReference>
<dbReference type="InterPro" id="IPR013324">
    <property type="entry name" value="RNA_pol_sigma_r3/r4-like"/>
</dbReference>
<evidence type="ECO:0000256" key="2">
    <source>
        <dbReference type="ARBA" id="ARBA00023015"/>
    </source>
</evidence>
<dbReference type="PANTHER" id="PTHR43133:SF45">
    <property type="entry name" value="RNA POLYMERASE ECF-TYPE SIGMA FACTOR"/>
    <property type="match status" value="1"/>
</dbReference>
<dbReference type="InterPro" id="IPR007627">
    <property type="entry name" value="RNA_pol_sigma70_r2"/>
</dbReference>
<feature type="domain" description="RNA polymerase sigma factor 70 region 4 type 2" evidence="6">
    <location>
        <begin position="101"/>
        <end position="147"/>
    </location>
</feature>
<sequence>MNIDIEALLRSQSGRIRAIANRYARGPDCEDLYQEILEQLWRARDSFRAESKVETWVYRIALNTAITGVRKQCRQREVNNHPKAHSVVSEAAPAERCQADILERFAASLDEVDRSILLMYLDGLSGAEMAAVLGMQRSAIQTRISRLKTDFSHQFVEEAS</sequence>
<dbReference type="SUPFAM" id="SSF88946">
    <property type="entry name" value="Sigma2 domain of RNA polymerase sigma factors"/>
    <property type="match status" value="1"/>
</dbReference>
<proteinExistence type="inferred from homology"/>
<dbReference type="InterPro" id="IPR013325">
    <property type="entry name" value="RNA_pol_sigma_r2"/>
</dbReference>
<evidence type="ECO:0000259" key="5">
    <source>
        <dbReference type="Pfam" id="PF04542"/>
    </source>
</evidence>
<reference evidence="7 8" key="1">
    <citation type="submission" date="2023-11" db="EMBL/GenBank/DDBJ databases">
        <title>Gilvimarinus fulvus sp. nov., isolated from the surface of Kelp.</title>
        <authorList>
            <person name="Sun Y.Y."/>
            <person name="Gong Y."/>
            <person name="Du Z.J."/>
        </authorList>
    </citation>
    <scope>NUCLEOTIDE SEQUENCE [LARGE SCALE GENOMIC DNA]</scope>
    <source>
        <strain evidence="7 8">SDUM040013</strain>
    </source>
</reference>
<evidence type="ECO:0000259" key="6">
    <source>
        <dbReference type="Pfam" id="PF08281"/>
    </source>
</evidence>
<dbReference type="Gene3D" id="1.10.1740.10">
    <property type="match status" value="1"/>
</dbReference>
<evidence type="ECO:0000256" key="1">
    <source>
        <dbReference type="ARBA" id="ARBA00010641"/>
    </source>
</evidence>
<keyword evidence="4" id="KW-0804">Transcription</keyword>
<feature type="domain" description="RNA polymerase sigma-70 region 2" evidence="5">
    <location>
        <begin position="13"/>
        <end position="73"/>
    </location>
</feature>
<gene>
    <name evidence="7" type="ORF">SCD92_08990</name>
</gene>
<dbReference type="NCBIfam" id="TIGR02937">
    <property type="entry name" value="sigma70-ECF"/>
    <property type="match status" value="1"/>
</dbReference>
<organism evidence="7 8">
    <name type="scientific">Gilvimarinus gilvus</name>
    <dbReference type="NCBI Taxonomy" id="3058038"/>
    <lineage>
        <taxon>Bacteria</taxon>
        <taxon>Pseudomonadati</taxon>
        <taxon>Pseudomonadota</taxon>
        <taxon>Gammaproteobacteria</taxon>
        <taxon>Cellvibrionales</taxon>
        <taxon>Cellvibrionaceae</taxon>
        <taxon>Gilvimarinus</taxon>
    </lineage>
</organism>
<protein>
    <submittedName>
        <fullName evidence="7">RNA polymerase sigma factor</fullName>
    </submittedName>
</protein>
<evidence type="ECO:0000256" key="3">
    <source>
        <dbReference type="ARBA" id="ARBA00023082"/>
    </source>
</evidence>
<keyword evidence="8" id="KW-1185">Reference proteome</keyword>
<dbReference type="RefSeq" id="WP_302722809.1">
    <property type="nucleotide sequence ID" value="NZ_JAULRU010000570.1"/>
</dbReference>
<comment type="similarity">
    <text evidence="1">Belongs to the sigma-70 factor family. ECF subfamily.</text>
</comment>
<dbReference type="Pfam" id="PF08281">
    <property type="entry name" value="Sigma70_r4_2"/>
    <property type="match status" value="1"/>
</dbReference>
<accession>A0ABU4RX82</accession>
<dbReference type="Pfam" id="PF04542">
    <property type="entry name" value="Sigma70_r2"/>
    <property type="match status" value="1"/>
</dbReference>
<dbReference type="Gene3D" id="1.10.10.10">
    <property type="entry name" value="Winged helix-like DNA-binding domain superfamily/Winged helix DNA-binding domain"/>
    <property type="match status" value="1"/>
</dbReference>
<dbReference type="InterPro" id="IPR014284">
    <property type="entry name" value="RNA_pol_sigma-70_dom"/>
</dbReference>
<evidence type="ECO:0000313" key="8">
    <source>
        <dbReference type="Proteomes" id="UP001273505"/>
    </source>
</evidence>
<dbReference type="InterPro" id="IPR039425">
    <property type="entry name" value="RNA_pol_sigma-70-like"/>
</dbReference>
<keyword evidence="3" id="KW-0731">Sigma factor</keyword>
<dbReference type="EMBL" id="JAXAFO010000012">
    <property type="protein sequence ID" value="MDX6849494.1"/>
    <property type="molecule type" value="Genomic_DNA"/>
</dbReference>
<dbReference type="SUPFAM" id="SSF88659">
    <property type="entry name" value="Sigma3 and sigma4 domains of RNA polymerase sigma factors"/>
    <property type="match status" value="1"/>
</dbReference>
<dbReference type="InterPro" id="IPR013249">
    <property type="entry name" value="RNA_pol_sigma70_r4_t2"/>
</dbReference>
<comment type="caution">
    <text evidence="7">The sequence shown here is derived from an EMBL/GenBank/DDBJ whole genome shotgun (WGS) entry which is preliminary data.</text>
</comment>
<name>A0ABU4RX82_9GAMM</name>
<dbReference type="InterPro" id="IPR036388">
    <property type="entry name" value="WH-like_DNA-bd_sf"/>
</dbReference>
<evidence type="ECO:0000256" key="4">
    <source>
        <dbReference type="ARBA" id="ARBA00023163"/>
    </source>
</evidence>
<keyword evidence="2" id="KW-0805">Transcription regulation</keyword>
<dbReference type="PANTHER" id="PTHR43133">
    <property type="entry name" value="RNA POLYMERASE ECF-TYPE SIGMA FACTO"/>
    <property type="match status" value="1"/>
</dbReference>